<dbReference type="InterPro" id="IPR016024">
    <property type="entry name" value="ARM-type_fold"/>
</dbReference>
<dbReference type="InterPro" id="IPR011989">
    <property type="entry name" value="ARM-like"/>
</dbReference>
<dbReference type="EMBL" id="JAQIZT010000003">
    <property type="protein sequence ID" value="KAJ7004516.1"/>
    <property type="molecule type" value="Genomic_DNA"/>
</dbReference>
<gene>
    <name evidence="1" type="ORF">NC653_009383</name>
</gene>
<name>A0AAD6R915_9ROSI</name>
<comment type="caution">
    <text evidence="1">The sequence shown here is derived from an EMBL/GenBank/DDBJ whole genome shotgun (WGS) entry which is preliminary data.</text>
</comment>
<dbReference type="SUPFAM" id="SSF48371">
    <property type="entry name" value="ARM repeat"/>
    <property type="match status" value="1"/>
</dbReference>
<dbReference type="PANTHER" id="PTHR33919:SF9">
    <property type="entry name" value="RIBOSOME BIOGENESIS NEP1-LIKE PROTEIN"/>
    <property type="match status" value="1"/>
</dbReference>
<accession>A0AAD6R915</accession>
<protein>
    <submittedName>
        <fullName evidence="1">Uncharacterized protein</fullName>
    </submittedName>
</protein>
<evidence type="ECO:0000313" key="1">
    <source>
        <dbReference type="EMBL" id="KAJ7004516.1"/>
    </source>
</evidence>
<sequence length="403" mass="44619">MAADLIKMQLKENNIKDLEDGQFIQNLTRMLNSNSPAYKSACLKRIKKPLLYPQIVKQLLSDSVVIPLLLGLISFVRSDTQLKQEAGEILALLVGACQHPEIRDTSGRKELQSEHNVSLFLQFVNISDPETKIQFLHLLVELSSQSQTAQNLIRPDRYAVAQLFDSVVGDQREVKRWVLKLISCISGNHPDGVPLPPSPSTETAINTFADILPCSLDVEERSIAAAIISQLPKDDIIIDELLKKSEALKAIRESQWRAVLSQLGQSRPFASSTAPKFATMAHNAAHHVPSSRYSATGEHAPFYVMAGMVTVAVAMAFHTMKQQLVHSPGVSINKKRRESIAEVDDPDTVVADASKFLKKSFLRKVAHIQEHNPTLPDPTRANAITKPHDAETLKTVGVLPRHH</sequence>
<dbReference type="PANTHER" id="PTHR33919">
    <property type="entry name" value="OS09G0127700 PROTEIN"/>
    <property type="match status" value="1"/>
</dbReference>
<dbReference type="Gene3D" id="1.25.10.10">
    <property type="entry name" value="Leucine-rich Repeat Variant"/>
    <property type="match status" value="1"/>
</dbReference>
<evidence type="ECO:0000313" key="2">
    <source>
        <dbReference type="Proteomes" id="UP001164929"/>
    </source>
</evidence>
<dbReference type="Proteomes" id="UP001164929">
    <property type="component" value="Chromosome 3"/>
</dbReference>
<proteinExistence type="predicted"/>
<dbReference type="AlphaFoldDB" id="A0AAD6R915"/>
<reference evidence="1" key="1">
    <citation type="journal article" date="2023" name="Mol. Ecol. Resour.">
        <title>Chromosome-level genome assembly of a triploid poplar Populus alba 'Berolinensis'.</title>
        <authorList>
            <person name="Chen S."/>
            <person name="Yu Y."/>
            <person name="Wang X."/>
            <person name="Wang S."/>
            <person name="Zhang T."/>
            <person name="Zhou Y."/>
            <person name="He R."/>
            <person name="Meng N."/>
            <person name="Wang Y."/>
            <person name="Liu W."/>
            <person name="Liu Z."/>
            <person name="Liu J."/>
            <person name="Guo Q."/>
            <person name="Huang H."/>
            <person name="Sederoff R.R."/>
            <person name="Wang G."/>
            <person name="Qu G."/>
            <person name="Chen S."/>
        </authorList>
    </citation>
    <scope>NUCLEOTIDE SEQUENCE</scope>
    <source>
        <strain evidence="1">SC-2020</strain>
    </source>
</reference>
<keyword evidence="2" id="KW-1185">Reference proteome</keyword>
<organism evidence="1 2">
    <name type="scientific">Populus alba x Populus x berolinensis</name>
    <dbReference type="NCBI Taxonomy" id="444605"/>
    <lineage>
        <taxon>Eukaryota</taxon>
        <taxon>Viridiplantae</taxon>
        <taxon>Streptophyta</taxon>
        <taxon>Embryophyta</taxon>
        <taxon>Tracheophyta</taxon>
        <taxon>Spermatophyta</taxon>
        <taxon>Magnoliopsida</taxon>
        <taxon>eudicotyledons</taxon>
        <taxon>Gunneridae</taxon>
        <taxon>Pentapetalae</taxon>
        <taxon>rosids</taxon>
        <taxon>fabids</taxon>
        <taxon>Malpighiales</taxon>
        <taxon>Salicaceae</taxon>
        <taxon>Saliceae</taxon>
        <taxon>Populus</taxon>
    </lineage>
</organism>